<keyword evidence="2" id="KW-1185">Reference proteome</keyword>
<name>S2E8E0_9ARCH</name>
<protein>
    <submittedName>
        <fullName evidence="1">Uncharacterized protein</fullName>
    </submittedName>
</protein>
<evidence type="ECO:0000313" key="2">
    <source>
        <dbReference type="Proteomes" id="UP000014065"/>
    </source>
</evidence>
<comment type="caution">
    <text evidence="1">The sequence shown here is derived from an EMBL/GenBank/DDBJ whole genome shotgun (WGS) entry which is preliminary data.</text>
</comment>
<dbReference type="EMBL" id="AHJG01000169">
    <property type="protein sequence ID" value="EPA05681.1"/>
    <property type="molecule type" value="Genomic_DNA"/>
</dbReference>
<sequence>MLQFLTFDNLESISQIIVSDFDYHMIIKWLSNFVIIN</sequence>
<gene>
    <name evidence="1" type="ORF">BG20_I0307</name>
</gene>
<accession>S2E8E0</accession>
<proteinExistence type="predicted"/>
<evidence type="ECO:0000313" key="1">
    <source>
        <dbReference type="EMBL" id="EPA05681.1"/>
    </source>
</evidence>
<dbReference type="AlphaFoldDB" id="S2E8E0"/>
<organism evidence="1 2">
    <name type="scientific">Candidatus Nitrosarchaeum limnium BG20</name>
    <dbReference type="NCBI Taxonomy" id="859192"/>
    <lineage>
        <taxon>Archaea</taxon>
        <taxon>Nitrososphaerota</taxon>
        <taxon>Nitrososphaeria</taxon>
        <taxon>Nitrosopumilales</taxon>
        <taxon>Nitrosopumilaceae</taxon>
        <taxon>Nitrosarchaeum</taxon>
    </lineage>
</organism>
<dbReference type="Proteomes" id="UP000014065">
    <property type="component" value="Unassembled WGS sequence"/>
</dbReference>
<reference evidence="1 2" key="1">
    <citation type="journal article" date="2012" name="J. Bacteriol.">
        <title>Genome Sequence of "Candidatus Nitrosoarchaeum limnia" BG20, a Low-Salinity Ammonia-Oxidizing Archaeon from the San Francisco Bay Estuary.</title>
        <authorList>
            <person name="Mosier A.C."/>
            <person name="Allen E.E."/>
            <person name="Kim M."/>
            <person name="Ferriera S."/>
            <person name="Francis C.A."/>
        </authorList>
    </citation>
    <scope>NUCLEOTIDE SEQUENCE [LARGE SCALE GENOMIC DNA]</scope>
    <source>
        <strain evidence="1 2">BG20</strain>
    </source>
</reference>